<dbReference type="AlphaFoldDB" id="A0A3S0J1M7"/>
<dbReference type="Pfam" id="PF01494">
    <property type="entry name" value="FAD_binding_3"/>
    <property type="match status" value="1"/>
</dbReference>
<proteinExistence type="predicted"/>
<dbReference type="InterPro" id="IPR036188">
    <property type="entry name" value="FAD/NAD-bd_sf"/>
</dbReference>
<dbReference type="SUPFAM" id="SSF54373">
    <property type="entry name" value="FAD-linked reductases, C-terminal domain"/>
    <property type="match status" value="1"/>
</dbReference>
<dbReference type="InterPro" id="IPR002938">
    <property type="entry name" value="FAD-bd"/>
</dbReference>
<dbReference type="PANTHER" id="PTHR43004:SF3">
    <property type="entry name" value="P-HYDROXYBENZOATE HYDROXYLASE"/>
    <property type="match status" value="1"/>
</dbReference>
<feature type="domain" description="FAD-binding" evidence="3">
    <location>
        <begin position="3"/>
        <end position="343"/>
    </location>
</feature>
<evidence type="ECO:0000313" key="5">
    <source>
        <dbReference type="Proteomes" id="UP000276349"/>
    </source>
</evidence>
<dbReference type="NCBIfam" id="TIGR02360">
    <property type="entry name" value="pbenz_hydroxyl"/>
    <property type="match status" value="1"/>
</dbReference>
<organism evidence="4 5">
    <name type="scientific">Lysinibacillus telephonicus</name>
    <dbReference type="NCBI Taxonomy" id="1714840"/>
    <lineage>
        <taxon>Bacteria</taxon>
        <taxon>Bacillati</taxon>
        <taxon>Bacillota</taxon>
        <taxon>Bacilli</taxon>
        <taxon>Bacillales</taxon>
        <taxon>Bacillaceae</taxon>
        <taxon>Lysinibacillus</taxon>
    </lineage>
</organism>
<keyword evidence="5" id="KW-1185">Reference proteome</keyword>
<dbReference type="EMBL" id="RXNR01000037">
    <property type="protein sequence ID" value="RTQ91861.1"/>
    <property type="molecule type" value="Genomic_DNA"/>
</dbReference>
<accession>A0A3S0J1M7</accession>
<gene>
    <name evidence="4" type="primary">pobA</name>
    <name evidence="4" type="ORF">EKG35_12985</name>
</gene>
<protein>
    <submittedName>
        <fullName evidence="4">4-hydroxybenzoate 3-monooxygenase</fullName>
        <ecNumber evidence="4">1.14.13.2</ecNumber>
    </submittedName>
</protein>
<dbReference type="PRINTS" id="PR00420">
    <property type="entry name" value="RNGMNOXGNASE"/>
</dbReference>
<dbReference type="GO" id="GO:0018659">
    <property type="term" value="F:4-hydroxybenzoate 3-monooxygenase activity"/>
    <property type="evidence" value="ECO:0007669"/>
    <property type="project" value="UniProtKB-EC"/>
</dbReference>
<evidence type="ECO:0000259" key="3">
    <source>
        <dbReference type="Pfam" id="PF01494"/>
    </source>
</evidence>
<sequence length="398" mass="44873">MQTQVGIIGAGPAGLMLSHLLHLQGIESIILETKSQAQVESRIRAGVLEQGTVDLLKSTGIGERMMKEGFVHEGIVIQFNGKRHRLNFKELTGGKEIMVYSQHEVVKDLLEARLNAGGKVLFEVKDVSLHQIETNSPVIRFMHEGELQELHCDFIAGCDGFHGPSRQAIPVTIRQEKQEIYPFGWLGILAKTPPANNELIYATHERGFALLSTRTPEIQRYYLQVDPNDSISDWSDERIWEELQLRVETNDGWKLEEGPIIQKSIVSMRSFVCETMQYGRLFLAGDAAHIVPPTGAKGLNLAIGDVQVLAEGLKQFYRNASDRLLGDYSEICLKRIWKAQRFSKLMTELLHRNKEHSPFEYSIQLADLDYITSSRAAAESLAENYVGLPVQFPKYELV</sequence>
<evidence type="ECO:0000313" key="4">
    <source>
        <dbReference type="EMBL" id="RTQ91861.1"/>
    </source>
</evidence>
<name>A0A3S0J1M7_9BACI</name>
<dbReference type="OrthoDB" id="9766816at2"/>
<comment type="caution">
    <text evidence="4">The sequence shown here is derived from an EMBL/GenBank/DDBJ whole genome shotgun (WGS) entry which is preliminary data.</text>
</comment>
<keyword evidence="4" id="KW-0560">Oxidoreductase</keyword>
<keyword evidence="1" id="KW-0285">Flavoprotein</keyword>
<dbReference type="Gene3D" id="3.30.9.10">
    <property type="entry name" value="D-Amino Acid Oxidase, subunit A, domain 2"/>
    <property type="match status" value="1"/>
</dbReference>
<dbReference type="GO" id="GO:0043639">
    <property type="term" value="P:benzoate catabolic process"/>
    <property type="evidence" value="ECO:0007669"/>
    <property type="project" value="InterPro"/>
</dbReference>
<keyword evidence="4" id="KW-0503">Monooxygenase</keyword>
<keyword evidence="2" id="KW-0274">FAD</keyword>
<evidence type="ECO:0000256" key="2">
    <source>
        <dbReference type="ARBA" id="ARBA00022827"/>
    </source>
</evidence>
<dbReference type="RefSeq" id="WP_126294924.1">
    <property type="nucleotide sequence ID" value="NZ_CP155468.1"/>
</dbReference>
<dbReference type="InterPro" id="IPR050641">
    <property type="entry name" value="RIFMO-like"/>
</dbReference>
<dbReference type="EC" id="1.14.13.2" evidence="4"/>
<dbReference type="Gene3D" id="3.50.50.60">
    <property type="entry name" value="FAD/NAD(P)-binding domain"/>
    <property type="match status" value="1"/>
</dbReference>
<dbReference type="Proteomes" id="UP000276349">
    <property type="component" value="Unassembled WGS sequence"/>
</dbReference>
<dbReference type="NCBIfam" id="NF006091">
    <property type="entry name" value="PRK08243.1"/>
    <property type="match status" value="1"/>
</dbReference>
<reference evidence="4 5" key="1">
    <citation type="submission" date="2018-12" db="EMBL/GenBank/DDBJ databases">
        <authorList>
            <person name="Yu L."/>
        </authorList>
    </citation>
    <scope>NUCLEOTIDE SEQUENCE [LARGE SCALE GENOMIC DNA]</scope>
    <source>
        <strain evidence="4 5">S5H2222</strain>
    </source>
</reference>
<dbReference type="SUPFAM" id="SSF51905">
    <property type="entry name" value="FAD/NAD(P)-binding domain"/>
    <property type="match status" value="1"/>
</dbReference>
<dbReference type="PANTHER" id="PTHR43004">
    <property type="entry name" value="TRK SYSTEM POTASSIUM UPTAKE PROTEIN"/>
    <property type="match status" value="1"/>
</dbReference>
<evidence type="ECO:0000256" key="1">
    <source>
        <dbReference type="ARBA" id="ARBA00022630"/>
    </source>
</evidence>
<dbReference type="InterPro" id="IPR012733">
    <property type="entry name" value="HB_mOase"/>
</dbReference>
<dbReference type="GO" id="GO:0071949">
    <property type="term" value="F:FAD binding"/>
    <property type="evidence" value="ECO:0007669"/>
    <property type="project" value="InterPro"/>
</dbReference>